<gene>
    <name evidence="2" type="ORF">CCAP1982_LOCUS6915</name>
</gene>
<evidence type="ECO:0000256" key="1">
    <source>
        <dbReference type="SAM" id="MobiDB-lite"/>
    </source>
</evidence>
<protein>
    <submittedName>
        <fullName evidence="2">(Mediterranean fruit fly) hypothetical protein</fullName>
    </submittedName>
</protein>
<evidence type="ECO:0000313" key="2">
    <source>
        <dbReference type="EMBL" id="CAD6998306.1"/>
    </source>
</evidence>
<keyword evidence="3" id="KW-1185">Reference proteome</keyword>
<sequence>MQKTAAVKTTTNSAGAVPHKCAPGGGERSKRTGVNKCKHLLWLRIVISLSGKVPGHLSTSVSVHVEDCDAKKIKKEREMWKIVENAVKPPRTTTPERRRWWLA</sequence>
<dbReference type="AlphaFoldDB" id="A0A811UK66"/>
<feature type="compositionally biased region" description="Polar residues" evidence="1">
    <location>
        <begin position="1"/>
        <end position="14"/>
    </location>
</feature>
<proteinExistence type="predicted"/>
<reference evidence="2" key="1">
    <citation type="submission" date="2020-11" db="EMBL/GenBank/DDBJ databases">
        <authorList>
            <person name="Whitehead M."/>
        </authorList>
    </citation>
    <scope>NUCLEOTIDE SEQUENCE</scope>
    <source>
        <strain evidence="2">EGII</strain>
    </source>
</reference>
<dbReference type="EMBL" id="CAJHJT010000012">
    <property type="protein sequence ID" value="CAD6998306.1"/>
    <property type="molecule type" value="Genomic_DNA"/>
</dbReference>
<dbReference type="Proteomes" id="UP000606786">
    <property type="component" value="Unassembled WGS sequence"/>
</dbReference>
<name>A0A811UK66_CERCA</name>
<accession>A0A811UK66</accession>
<evidence type="ECO:0000313" key="3">
    <source>
        <dbReference type="Proteomes" id="UP000606786"/>
    </source>
</evidence>
<feature type="region of interest" description="Disordered" evidence="1">
    <location>
        <begin position="1"/>
        <end position="31"/>
    </location>
</feature>
<organism evidence="2 3">
    <name type="scientific">Ceratitis capitata</name>
    <name type="common">Mediterranean fruit fly</name>
    <name type="synonym">Tephritis capitata</name>
    <dbReference type="NCBI Taxonomy" id="7213"/>
    <lineage>
        <taxon>Eukaryota</taxon>
        <taxon>Metazoa</taxon>
        <taxon>Ecdysozoa</taxon>
        <taxon>Arthropoda</taxon>
        <taxon>Hexapoda</taxon>
        <taxon>Insecta</taxon>
        <taxon>Pterygota</taxon>
        <taxon>Neoptera</taxon>
        <taxon>Endopterygota</taxon>
        <taxon>Diptera</taxon>
        <taxon>Brachycera</taxon>
        <taxon>Muscomorpha</taxon>
        <taxon>Tephritoidea</taxon>
        <taxon>Tephritidae</taxon>
        <taxon>Ceratitis</taxon>
        <taxon>Ceratitis</taxon>
    </lineage>
</organism>
<comment type="caution">
    <text evidence="2">The sequence shown here is derived from an EMBL/GenBank/DDBJ whole genome shotgun (WGS) entry which is preliminary data.</text>
</comment>